<feature type="transmembrane region" description="Helical" evidence="4">
    <location>
        <begin position="289"/>
        <end position="307"/>
    </location>
</feature>
<dbReference type="Pfam" id="PF00535">
    <property type="entry name" value="Glycos_transf_2"/>
    <property type="match status" value="1"/>
</dbReference>
<dbReference type="InterPro" id="IPR001173">
    <property type="entry name" value="Glyco_trans_2-like"/>
</dbReference>
<keyword evidence="4" id="KW-0472">Membrane</keyword>
<dbReference type="KEGG" id="woc:BA177_06840"/>
<feature type="domain" description="Glycosyltransferase 2-like" evidence="5">
    <location>
        <begin position="50"/>
        <end position="170"/>
    </location>
</feature>
<comment type="similarity">
    <text evidence="1">Belongs to the glycosyltransferase 2 family.</text>
</comment>
<sequence length="379" mass="41622">MEALFWVSFLAVFYTYFGYPLILMLLGAVLRRGADDAGADAAAVGGFSITVLIPAHNEASVIGAKIENTLATRYPGPMQLVVVSDGSVDGTGDIVRQFETDSRLCFIDLPERKGKGNALNQGIAAATGDIVVFSDASIMLDDDALIEIVRPFADEQIGCVSGEDMIEGGAGEGLYGRYELYLRNQESRVGSIVGASGSFYAQRRSIVPEFPEGIAPDLLSVLHTVTQGYRAISCPAARGYMTAVADSRDEFQRKVRTVIRGMTAIFKRKALLNPLRYPVFSLFLLSHKVMRWCVPFFLLGMLLASALLLPSPIYMVALVGQLIFYAVAFIAWQREGKVEPSMLSKVALFFTISNVAIFIAWVRYLRGVRQEIWTPSRRT</sequence>
<dbReference type="PANTHER" id="PTHR43630:SF1">
    <property type="entry name" value="POLY-BETA-1,6-N-ACETYL-D-GLUCOSAMINE SYNTHASE"/>
    <property type="match status" value="1"/>
</dbReference>
<dbReference type="Gene3D" id="3.90.550.10">
    <property type="entry name" value="Spore Coat Polysaccharide Biosynthesis Protein SpsA, Chain A"/>
    <property type="match status" value="1"/>
</dbReference>
<keyword evidence="7" id="KW-1185">Reference proteome</keyword>
<keyword evidence="4" id="KW-0812">Transmembrane</keyword>
<dbReference type="OrthoDB" id="9805612at2"/>
<dbReference type="InterPro" id="IPR029044">
    <property type="entry name" value="Nucleotide-diphossugar_trans"/>
</dbReference>
<keyword evidence="3" id="KW-0808">Transferase</keyword>
<dbReference type="SUPFAM" id="SSF53448">
    <property type="entry name" value="Nucleotide-diphospho-sugar transferases"/>
    <property type="match status" value="1"/>
</dbReference>
<reference evidence="6 7" key="1">
    <citation type="submission" date="2016-06" db="EMBL/GenBank/DDBJ databases">
        <title>Complete genome sequence of a deep-branching marine Gamma Proteobacterium Woeseia oceani type strain XK5.</title>
        <authorList>
            <person name="Mu D."/>
            <person name="Du Z."/>
        </authorList>
    </citation>
    <scope>NUCLEOTIDE SEQUENCE [LARGE SCALE GENOMIC DNA]</scope>
    <source>
        <strain evidence="6 7">XK5</strain>
    </source>
</reference>
<dbReference type="Proteomes" id="UP000092695">
    <property type="component" value="Chromosome"/>
</dbReference>
<evidence type="ECO:0000256" key="3">
    <source>
        <dbReference type="ARBA" id="ARBA00022679"/>
    </source>
</evidence>
<protein>
    <recommendedName>
        <fullName evidence="5">Glycosyltransferase 2-like domain-containing protein</fullName>
    </recommendedName>
</protein>
<evidence type="ECO:0000313" key="7">
    <source>
        <dbReference type="Proteomes" id="UP000092695"/>
    </source>
</evidence>
<proteinExistence type="inferred from homology"/>
<organism evidence="6 7">
    <name type="scientific">Woeseia oceani</name>
    <dbReference type="NCBI Taxonomy" id="1548547"/>
    <lineage>
        <taxon>Bacteria</taxon>
        <taxon>Pseudomonadati</taxon>
        <taxon>Pseudomonadota</taxon>
        <taxon>Gammaproteobacteria</taxon>
        <taxon>Woeseiales</taxon>
        <taxon>Woeseiaceae</taxon>
        <taxon>Woeseia</taxon>
    </lineage>
</organism>
<dbReference type="RefSeq" id="WP_068614586.1">
    <property type="nucleotide sequence ID" value="NZ_CP016268.1"/>
</dbReference>
<feature type="transmembrane region" description="Helical" evidence="4">
    <location>
        <begin position="6"/>
        <end position="30"/>
    </location>
</feature>
<evidence type="ECO:0000313" key="6">
    <source>
        <dbReference type="EMBL" id="ANO50961.1"/>
    </source>
</evidence>
<dbReference type="CDD" id="cd06439">
    <property type="entry name" value="CESA_like_1"/>
    <property type="match status" value="1"/>
</dbReference>
<evidence type="ECO:0000259" key="5">
    <source>
        <dbReference type="Pfam" id="PF00535"/>
    </source>
</evidence>
<gene>
    <name evidence="6" type="ORF">BA177_06840</name>
</gene>
<keyword evidence="4" id="KW-1133">Transmembrane helix</keyword>
<name>A0A193LES8_9GAMM</name>
<evidence type="ECO:0000256" key="1">
    <source>
        <dbReference type="ARBA" id="ARBA00006739"/>
    </source>
</evidence>
<dbReference type="EMBL" id="CP016268">
    <property type="protein sequence ID" value="ANO50961.1"/>
    <property type="molecule type" value="Genomic_DNA"/>
</dbReference>
<dbReference type="STRING" id="1548547.BA177_06840"/>
<evidence type="ECO:0000256" key="2">
    <source>
        <dbReference type="ARBA" id="ARBA00022676"/>
    </source>
</evidence>
<feature type="transmembrane region" description="Helical" evidence="4">
    <location>
        <begin position="344"/>
        <end position="364"/>
    </location>
</feature>
<dbReference type="AlphaFoldDB" id="A0A193LES8"/>
<keyword evidence="2" id="KW-0328">Glycosyltransferase</keyword>
<evidence type="ECO:0000256" key="4">
    <source>
        <dbReference type="SAM" id="Phobius"/>
    </source>
</evidence>
<dbReference type="PANTHER" id="PTHR43630">
    <property type="entry name" value="POLY-BETA-1,6-N-ACETYL-D-GLUCOSAMINE SYNTHASE"/>
    <property type="match status" value="1"/>
</dbReference>
<dbReference type="GO" id="GO:0016757">
    <property type="term" value="F:glycosyltransferase activity"/>
    <property type="evidence" value="ECO:0007669"/>
    <property type="project" value="UniProtKB-KW"/>
</dbReference>
<accession>A0A193LES8</accession>